<feature type="compositionally biased region" description="Basic residues" evidence="1">
    <location>
        <begin position="299"/>
        <end position="311"/>
    </location>
</feature>
<feature type="compositionally biased region" description="Low complexity" evidence="1">
    <location>
        <begin position="272"/>
        <end position="293"/>
    </location>
</feature>
<proteinExistence type="predicted"/>
<feature type="compositionally biased region" description="Basic and acidic residues" evidence="1">
    <location>
        <begin position="244"/>
        <end position="270"/>
    </location>
</feature>
<reference evidence="2" key="1">
    <citation type="submission" date="2022-08" db="EMBL/GenBank/DDBJ databases">
        <title>Novel sulfate-reducing endosymbionts in the free-living metamonad Anaeramoeba.</title>
        <authorList>
            <person name="Jerlstrom-Hultqvist J."/>
            <person name="Cepicka I."/>
            <person name="Gallot-Lavallee L."/>
            <person name="Salas-Leiva D."/>
            <person name="Curtis B.A."/>
            <person name="Zahonova K."/>
            <person name="Pipaliya S."/>
            <person name="Dacks J."/>
            <person name="Roger A.J."/>
        </authorList>
    </citation>
    <scope>NUCLEOTIDE SEQUENCE</scope>
    <source>
        <strain evidence="2">Schooner1</strain>
    </source>
</reference>
<evidence type="ECO:0000313" key="3">
    <source>
        <dbReference type="Proteomes" id="UP001150062"/>
    </source>
</evidence>
<feature type="compositionally biased region" description="Low complexity" evidence="1">
    <location>
        <begin position="328"/>
        <end position="338"/>
    </location>
</feature>
<dbReference type="EMBL" id="JAOAOG010000286">
    <property type="protein sequence ID" value="KAJ6233022.1"/>
    <property type="molecule type" value="Genomic_DNA"/>
</dbReference>
<organism evidence="2 3">
    <name type="scientific">Anaeramoeba flamelloides</name>
    <dbReference type="NCBI Taxonomy" id="1746091"/>
    <lineage>
        <taxon>Eukaryota</taxon>
        <taxon>Metamonada</taxon>
        <taxon>Anaeramoebidae</taxon>
        <taxon>Anaeramoeba</taxon>
    </lineage>
</organism>
<sequence>MFLLSKPVELEKINYDPNLSIDEMEKSKSLRRQAMMFLQEVVQNTVLRSSEVFSPNCCVLLNYVNVLRPTQYVKVVKTASKKKQNEENLNEFLKIASQANYKTDSFPKEDYLKGESSSQKEIAKVIVHLKKEYEKKGICPASEKEVRTFFLVESSKSRKNSKNLKNQAVHINPYFVTEKELQDFKDKKSMKFKNIFSKSKKSQLKFINGRKKELHQGENSSGSGLSSMSGSHSNSDSNSNSNSDSDKEKSAENKSEIGDLLKSADNKDDSNSDNSNSDDQKNSETTSDSNSNSDSEKKNTKKKKGWPKSKGSKKDNDSSSEFDQLKMSSNKSTGTSDNTDSDSEIEKKKRNTKTKKNKKKNTKTKTNKRRKNQTQKIPKSITETLYRPGKYVVRSATLPLQVHTETQQQGKVPKLFKLSKEEGTHQTIPLPINEENIYIAKNINKHFKTSKQKGIVKDPKKREYIHLIYYIINTIDKWEHNSKKQSSKYLKECGFKNLPLLFNQAYLDTVNLGKNGHAMFQVMITKNKNQKSIPAIMELTTQNFKIRRLKDRRIMVSQHLSDYPFQIALNKLDPSEISLKNLEKPKDNYLLKFSDSIQCICGVMALAYFFTTTIENLKNGSNKQTKSKNFAKTINKDFPFIGKNPPRAEHSKNIEDLAKCVMPPLVSPNEKFNQLLSGTNLINLNVGKKQIMRQYMEQGGVNFLVALLNRNEFPLTSGYFKIRKSYFKVGTNGATLFKIPWKAKPSFFVNPKNKLVFSIDWTPSATCSTSKETSIIVVCSRNSERSLITNALTYFKANSKPDEN</sequence>
<dbReference type="Proteomes" id="UP001150062">
    <property type="component" value="Unassembled WGS sequence"/>
</dbReference>
<protein>
    <submittedName>
        <fullName evidence="2">Uncharacterized protein</fullName>
    </submittedName>
</protein>
<evidence type="ECO:0000313" key="2">
    <source>
        <dbReference type="EMBL" id="KAJ6233022.1"/>
    </source>
</evidence>
<name>A0ABQ8XK59_9EUKA</name>
<feature type="compositionally biased region" description="Basic residues" evidence="1">
    <location>
        <begin position="348"/>
        <end position="373"/>
    </location>
</feature>
<gene>
    <name evidence="2" type="ORF">M0813_04305</name>
</gene>
<feature type="compositionally biased region" description="Low complexity" evidence="1">
    <location>
        <begin position="219"/>
        <end position="243"/>
    </location>
</feature>
<keyword evidence="3" id="KW-1185">Reference proteome</keyword>
<accession>A0ABQ8XK59</accession>
<comment type="caution">
    <text evidence="2">The sequence shown here is derived from an EMBL/GenBank/DDBJ whole genome shotgun (WGS) entry which is preliminary data.</text>
</comment>
<evidence type="ECO:0000256" key="1">
    <source>
        <dbReference type="SAM" id="MobiDB-lite"/>
    </source>
</evidence>
<feature type="region of interest" description="Disordered" evidence="1">
    <location>
        <begin position="212"/>
        <end position="380"/>
    </location>
</feature>